<dbReference type="SUPFAM" id="SSF52425">
    <property type="entry name" value="Cryptochrome/photolyase, N-terminal domain"/>
    <property type="match status" value="1"/>
</dbReference>
<keyword evidence="1 4" id="KW-0285">Flavoprotein</keyword>
<dbReference type="InterPro" id="IPR036155">
    <property type="entry name" value="Crypto/Photolyase_N_sf"/>
</dbReference>
<dbReference type="Gene3D" id="1.25.40.80">
    <property type="match status" value="1"/>
</dbReference>
<dbReference type="RefSeq" id="WP_093049127.1">
    <property type="nucleotide sequence ID" value="NZ_FOGT01000004.1"/>
</dbReference>
<dbReference type="PANTHER" id="PTHR11455:SF9">
    <property type="entry name" value="CRYPTOCHROME CIRCADIAN CLOCK 5 ISOFORM X1"/>
    <property type="match status" value="1"/>
</dbReference>
<feature type="site" description="Electron transfer via tryptophanyl radical" evidence="5">
    <location>
        <position position="308"/>
    </location>
</feature>
<feature type="binding site" evidence="4">
    <location>
        <position position="274"/>
    </location>
    <ligand>
        <name>FAD</name>
        <dbReference type="ChEBI" id="CHEBI:57692"/>
    </ligand>
</feature>
<feature type="site" description="Electron transfer via tryptophanyl radical" evidence="5">
    <location>
        <position position="384"/>
    </location>
</feature>
<protein>
    <submittedName>
        <fullName evidence="8">Deoxyribodipyrimidine photo-lyase</fullName>
    </submittedName>
</protein>
<dbReference type="PRINTS" id="PR00147">
    <property type="entry name" value="DNAPHOTLYASE"/>
</dbReference>
<dbReference type="Gene3D" id="1.10.579.10">
    <property type="entry name" value="DNA Cyclobutane Dipyrimidine Photolyase, subunit A, domain 3"/>
    <property type="match status" value="1"/>
</dbReference>
<feature type="binding site" evidence="4">
    <location>
        <begin position="239"/>
        <end position="243"/>
    </location>
    <ligand>
        <name>FAD</name>
        <dbReference type="ChEBI" id="CHEBI:57692"/>
    </ligand>
</feature>
<evidence type="ECO:0000256" key="6">
    <source>
        <dbReference type="RuleBase" id="RU004182"/>
    </source>
</evidence>
<gene>
    <name evidence="8" type="ORF">SAMN05518684_104233</name>
</gene>
<dbReference type="InterPro" id="IPR002081">
    <property type="entry name" value="Cryptochrome/DNA_photolyase_1"/>
</dbReference>
<dbReference type="AlphaFoldDB" id="A0A1H9SK31"/>
<keyword evidence="2 4" id="KW-0274">FAD</keyword>
<comment type="similarity">
    <text evidence="6">Belongs to the DNA photolyase family.</text>
</comment>
<dbReference type="Proteomes" id="UP000198571">
    <property type="component" value="Unassembled WGS sequence"/>
</dbReference>
<evidence type="ECO:0000259" key="7">
    <source>
        <dbReference type="PROSITE" id="PS51645"/>
    </source>
</evidence>
<dbReference type="STRING" id="1601833.SAMN05518684_104233"/>
<dbReference type="GO" id="GO:0003904">
    <property type="term" value="F:deoxyribodipyrimidine photo-lyase activity"/>
    <property type="evidence" value="ECO:0007669"/>
    <property type="project" value="TreeGrafter"/>
</dbReference>
<evidence type="ECO:0000313" key="8">
    <source>
        <dbReference type="EMBL" id="SER84609.1"/>
    </source>
</evidence>
<evidence type="ECO:0000256" key="5">
    <source>
        <dbReference type="PIRSR" id="PIRSR602081-2"/>
    </source>
</evidence>
<dbReference type="EMBL" id="FOGT01000004">
    <property type="protein sequence ID" value="SER84609.1"/>
    <property type="molecule type" value="Genomic_DNA"/>
</dbReference>
<dbReference type="InterPro" id="IPR006050">
    <property type="entry name" value="DNA_photolyase_N"/>
</dbReference>
<evidence type="ECO:0000256" key="3">
    <source>
        <dbReference type="ARBA" id="ARBA00022991"/>
    </source>
</evidence>
<feature type="site" description="Electron transfer via tryptophanyl radical" evidence="5">
    <location>
        <position position="361"/>
    </location>
</feature>
<feature type="binding site" evidence="4">
    <location>
        <position position="227"/>
    </location>
    <ligand>
        <name>FAD</name>
        <dbReference type="ChEBI" id="CHEBI:57692"/>
    </ligand>
</feature>
<dbReference type="GO" id="GO:0009416">
    <property type="term" value="P:response to light stimulus"/>
    <property type="evidence" value="ECO:0007669"/>
    <property type="project" value="TreeGrafter"/>
</dbReference>
<evidence type="ECO:0000256" key="1">
    <source>
        <dbReference type="ARBA" id="ARBA00022630"/>
    </source>
</evidence>
<accession>A0A1H9SK31</accession>
<feature type="domain" description="Photolyase/cryptochrome alpha/beta" evidence="7">
    <location>
        <begin position="3"/>
        <end position="134"/>
    </location>
</feature>
<dbReference type="InterPro" id="IPR018394">
    <property type="entry name" value="DNA_photolyase_1_CS_C"/>
</dbReference>
<dbReference type="InterPro" id="IPR014729">
    <property type="entry name" value="Rossmann-like_a/b/a_fold"/>
</dbReference>
<comment type="cofactor">
    <cofactor evidence="4">
        <name>FAD</name>
        <dbReference type="ChEBI" id="CHEBI:57692"/>
    </cofactor>
    <text evidence="4">Binds 1 FAD per subunit.</text>
</comment>
<evidence type="ECO:0000256" key="2">
    <source>
        <dbReference type="ARBA" id="ARBA00022827"/>
    </source>
</evidence>
<evidence type="ECO:0000313" key="9">
    <source>
        <dbReference type="Proteomes" id="UP000198571"/>
    </source>
</evidence>
<dbReference type="Gene3D" id="3.40.50.620">
    <property type="entry name" value="HUPs"/>
    <property type="match status" value="1"/>
</dbReference>
<dbReference type="InterPro" id="IPR036134">
    <property type="entry name" value="Crypto/Photolyase_FAD-like_sf"/>
</dbReference>
<keyword evidence="8" id="KW-0456">Lyase</keyword>
<keyword evidence="3 6" id="KW-0157">Chromophore</keyword>
<proteinExistence type="inferred from homology"/>
<feature type="binding site" evidence="4">
    <location>
        <begin position="277"/>
        <end position="284"/>
    </location>
    <ligand>
        <name>FAD</name>
        <dbReference type="ChEBI" id="CHEBI:57692"/>
    </ligand>
</feature>
<feature type="binding site" evidence="4">
    <location>
        <begin position="374"/>
        <end position="376"/>
    </location>
    <ligand>
        <name>FAD</name>
        <dbReference type="ChEBI" id="CHEBI:57692"/>
    </ligand>
</feature>
<dbReference type="OrthoDB" id="9772484at2"/>
<dbReference type="PANTHER" id="PTHR11455">
    <property type="entry name" value="CRYPTOCHROME"/>
    <property type="match status" value="1"/>
</dbReference>
<dbReference type="GO" id="GO:0006139">
    <property type="term" value="P:nucleobase-containing compound metabolic process"/>
    <property type="evidence" value="ECO:0007669"/>
    <property type="project" value="UniProtKB-ARBA"/>
</dbReference>
<dbReference type="Pfam" id="PF00875">
    <property type="entry name" value="DNA_photolyase"/>
    <property type="match status" value="1"/>
</dbReference>
<dbReference type="SUPFAM" id="SSF48173">
    <property type="entry name" value="Cryptochrome/photolyase FAD-binding domain"/>
    <property type="match status" value="1"/>
</dbReference>
<reference evidence="9" key="1">
    <citation type="submission" date="2016-10" db="EMBL/GenBank/DDBJ databases">
        <authorList>
            <person name="Varghese N."/>
            <person name="Submissions S."/>
        </authorList>
    </citation>
    <scope>NUCLEOTIDE SEQUENCE [LARGE SCALE GENOMIC DNA]</scope>
    <source>
        <strain evidence="9">S9</strain>
    </source>
</reference>
<evidence type="ECO:0000256" key="4">
    <source>
        <dbReference type="PIRSR" id="PIRSR602081-1"/>
    </source>
</evidence>
<sequence length="471" mass="55419">MKPVYAVWLRNDFRINDNPAIQKAVEVAASDGGRIVMFFHLHPEFLRDIDLQYDYFFQTLHQFRNDCQSKGIKVELLKGPVQEAFHTLVSSYPELKAVFCLEDYTPFGRTRDEEVIRFLLKYNVQLFPLEGSHIIHPEKIKKSDGTPYQVFTPYFRNWNRHIKPSLANSRIDDLKEYYVDPKEGKTSADNYFENELLPRCKKSWGSLGEKAAVNRLETFVEERLTHYHDNRDRPDYFGTSTLSPFIKTGALSVRMVYHSVSSRIDEAGKGAETFLKELAWRDFYAMIYYFYPETKNQEYQEKYRNIFWNRDEELFTKWKDGNTGFPIVDAGMRQLNQTGWMHNRLRMITASFLTKDYLIDWRLGEEYFSRKLIDYDEASNVGGWQWAASVGTDAVPYFRVFNPARQSVRFDPYGSFIKEFVPELTEVPEKYIHTPEKMTSEEAEITYPEPTVDHAVQRKKAIALFKGVEEE</sequence>
<dbReference type="PROSITE" id="PS51645">
    <property type="entry name" value="PHR_CRY_ALPHA_BETA"/>
    <property type="match status" value="1"/>
</dbReference>
<dbReference type="PROSITE" id="PS00394">
    <property type="entry name" value="DNA_PHOTOLYASES_1_1"/>
    <property type="match status" value="1"/>
</dbReference>
<organism evidence="8 9">
    <name type="scientific">Salipaludibacillus aurantiacus</name>
    <dbReference type="NCBI Taxonomy" id="1601833"/>
    <lineage>
        <taxon>Bacteria</taxon>
        <taxon>Bacillati</taxon>
        <taxon>Bacillota</taxon>
        <taxon>Bacilli</taxon>
        <taxon>Bacillales</taxon>
        <taxon>Bacillaceae</taxon>
    </lineage>
</organism>
<dbReference type="GO" id="GO:0006950">
    <property type="term" value="P:response to stress"/>
    <property type="evidence" value="ECO:0007669"/>
    <property type="project" value="UniProtKB-ARBA"/>
</dbReference>
<name>A0A1H9SK31_9BACI</name>
<dbReference type="GO" id="GO:0071949">
    <property type="term" value="F:FAD binding"/>
    <property type="evidence" value="ECO:0007669"/>
    <property type="project" value="TreeGrafter"/>
</dbReference>
<dbReference type="Pfam" id="PF03441">
    <property type="entry name" value="FAD_binding_7"/>
    <property type="match status" value="1"/>
</dbReference>
<dbReference type="InterPro" id="IPR005101">
    <property type="entry name" value="Cryptochr/Photolyase_FAD-bd"/>
</dbReference>
<dbReference type="GO" id="GO:0003677">
    <property type="term" value="F:DNA binding"/>
    <property type="evidence" value="ECO:0007669"/>
    <property type="project" value="TreeGrafter"/>
</dbReference>
<keyword evidence="9" id="KW-1185">Reference proteome</keyword>